<feature type="transmembrane region" description="Helical" evidence="6">
    <location>
        <begin position="206"/>
        <end position="224"/>
    </location>
</feature>
<reference evidence="7" key="1">
    <citation type="journal article" date="2015" name="Nature">
        <title>Complex archaea that bridge the gap between prokaryotes and eukaryotes.</title>
        <authorList>
            <person name="Spang A."/>
            <person name="Saw J.H."/>
            <person name="Jorgensen S.L."/>
            <person name="Zaremba-Niedzwiedzka K."/>
            <person name="Martijn J."/>
            <person name="Lind A.E."/>
            <person name="van Eijk R."/>
            <person name="Schleper C."/>
            <person name="Guy L."/>
            <person name="Ettema T.J."/>
        </authorList>
    </citation>
    <scope>NUCLEOTIDE SEQUENCE</scope>
</reference>
<feature type="transmembrane region" description="Helical" evidence="6">
    <location>
        <begin position="170"/>
        <end position="194"/>
    </location>
</feature>
<evidence type="ECO:0008006" key="8">
    <source>
        <dbReference type="Google" id="ProtNLM"/>
    </source>
</evidence>
<comment type="subcellular location">
    <subcellularLocation>
        <location evidence="1">Cell membrane</location>
        <topology evidence="1">Multi-pass membrane protein</topology>
    </subcellularLocation>
</comment>
<protein>
    <recommendedName>
        <fullName evidence="8">YfcC family protein</fullName>
    </recommendedName>
</protein>
<evidence type="ECO:0000256" key="4">
    <source>
        <dbReference type="ARBA" id="ARBA00022989"/>
    </source>
</evidence>
<feature type="transmembrane region" description="Helical" evidence="6">
    <location>
        <begin position="325"/>
        <end position="347"/>
    </location>
</feature>
<evidence type="ECO:0000313" key="7">
    <source>
        <dbReference type="EMBL" id="KKK74932.1"/>
    </source>
</evidence>
<name>A0A0F8Y0P3_9ZZZZ</name>
<accession>A0A0F8Y0P3</accession>
<dbReference type="PANTHER" id="PTHR43652:SF2">
    <property type="entry name" value="BASIC AMINO ACID ANTIPORTER YFCC-RELATED"/>
    <property type="match status" value="1"/>
</dbReference>
<dbReference type="PANTHER" id="PTHR43652">
    <property type="entry name" value="BASIC AMINO ACID ANTIPORTER YFCC-RELATED"/>
    <property type="match status" value="1"/>
</dbReference>
<evidence type="ECO:0000256" key="6">
    <source>
        <dbReference type="SAM" id="Phobius"/>
    </source>
</evidence>
<feature type="transmembrane region" description="Helical" evidence="6">
    <location>
        <begin position="74"/>
        <end position="102"/>
    </location>
</feature>
<feature type="transmembrane region" description="Helical" evidence="6">
    <location>
        <begin position="260"/>
        <end position="279"/>
    </location>
</feature>
<feature type="non-terminal residue" evidence="7">
    <location>
        <position position="352"/>
    </location>
</feature>
<keyword evidence="5 6" id="KW-0472">Membrane</keyword>
<organism evidence="7">
    <name type="scientific">marine sediment metagenome</name>
    <dbReference type="NCBI Taxonomy" id="412755"/>
    <lineage>
        <taxon>unclassified sequences</taxon>
        <taxon>metagenomes</taxon>
        <taxon>ecological metagenomes</taxon>
    </lineage>
</organism>
<evidence type="ECO:0000256" key="5">
    <source>
        <dbReference type="ARBA" id="ARBA00023136"/>
    </source>
</evidence>
<evidence type="ECO:0000256" key="3">
    <source>
        <dbReference type="ARBA" id="ARBA00022692"/>
    </source>
</evidence>
<feature type="transmembrane region" description="Helical" evidence="6">
    <location>
        <begin position="114"/>
        <end position="138"/>
    </location>
</feature>
<dbReference type="AlphaFoldDB" id="A0A0F8Y0P3"/>
<sequence>MKRSFPHTYVIVFYIILLAAILTWILPGGEYIKETVTIEGGDKTELVYREVESNPQSWQVFAAIFKGFVKQSGIIVFILMIGGAFWILNSSKAIDVGILSFIRYTSKLERYRLIRFLGVNNIIITLVMILFSVFGAVFGMSEETIAFIIIMVPLAITMGYDSIIGVSMCFVAAGLGFAGAVLNPFTIGIAQGIAELPLFSGLEYRVFCWVVINIIGITAVLVYANRIKKDPSRSPVYKEDEYWREKGKADMGTLEYKTPLSAWIVYGVVLGGLILFSVFNSQTTLTIGDPETGSGSSLTSPMIPVITLLFAVSGILSLRKSVHFFQLTLFGFTILFLIVGVMGYQWYIMKIA</sequence>
<evidence type="ECO:0000256" key="1">
    <source>
        <dbReference type="ARBA" id="ARBA00004651"/>
    </source>
</evidence>
<feature type="transmembrane region" description="Helical" evidence="6">
    <location>
        <begin position="144"/>
        <end position="163"/>
    </location>
</feature>
<dbReference type="InterPro" id="IPR051679">
    <property type="entry name" value="DASS-Related_Transporters"/>
</dbReference>
<keyword evidence="2" id="KW-1003">Cell membrane</keyword>
<dbReference type="Pfam" id="PF03606">
    <property type="entry name" value="DcuC"/>
    <property type="match status" value="1"/>
</dbReference>
<evidence type="ECO:0000256" key="2">
    <source>
        <dbReference type="ARBA" id="ARBA00022475"/>
    </source>
</evidence>
<gene>
    <name evidence="7" type="ORF">LCGC14_2878810</name>
</gene>
<dbReference type="GO" id="GO:0005886">
    <property type="term" value="C:plasma membrane"/>
    <property type="evidence" value="ECO:0007669"/>
    <property type="project" value="UniProtKB-SubCell"/>
</dbReference>
<feature type="transmembrane region" description="Helical" evidence="6">
    <location>
        <begin position="7"/>
        <end position="26"/>
    </location>
</feature>
<dbReference type="EMBL" id="LAZR01056088">
    <property type="protein sequence ID" value="KKK74932.1"/>
    <property type="molecule type" value="Genomic_DNA"/>
</dbReference>
<proteinExistence type="predicted"/>
<dbReference type="InterPro" id="IPR018385">
    <property type="entry name" value="C4_dicarb_anaerob_car-like"/>
</dbReference>
<keyword evidence="3 6" id="KW-0812">Transmembrane</keyword>
<feature type="transmembrane region" description="Helical" evidence="6">
    <location>
        <begin position="299"/>
        <end position="318"/>
    </location>
</feature>
<comment type="caution">
    <text evidence="7">The sequence shown here is derived from an EMBL/GenBank/DDBJ whole genome shotgun (WGS) entry which is preliminary data.</text>
</comment>
<keyword evidence="4 6" id="KW-1133">Transmembrane helix</keyword>